<comment type="caution">
    <text evidence="1">The sequence shown here is derived from an EMBL/GenBank/DDBJ whole genome shotgun (WGS) entry which is preliminary data.</text>
</comment>
<evidence type="ECO:0000313" key="2">
    <source>
        <dbReference type="Proteomes" id="UP000065504"/>
    </source>
</evidence>
<proteinExistence type="predicted"/>
<protein>
    <submittedName>
        <fullName evidence="1">Uncharacterized protein</fullName>
    </submittedName>
</protein>
<sequence length="121" mass="13278">MTLIHGMYGQPLLGRSGVLRRIIASTVFGLRGLRLFGRDLLLASAMVNSSGRMSWLWSAGRMGCRPYGPRFFAAVNPLLFSSLRYVLLGKTVSDHRCKGDSVQQPMIEKQGFETSLAALAS</sequence>
<dbReference type="AlphaFoldDB" id="A0A108CED5"/>
<organism evidence="1 2">
    <name type="scientific">Burkholderia ubonensis</name>
    <dbReference type="NCBI Taxonomy" id="101571"/>
    <lineage>
        <taxon>Bacteria</taxon>
        <taxon>Pseudomonadati</taxon>
        <taxon>Pseudomonadota</taxon>
        <taxon>Betaproteobacteria</taxon>
        <taxon>Burkholderiales</taxon>
        <taxon>Burkholderiaceae</taxon>
        <taxon>Burkholderia</taxon>
        <taxon>Burkholderia cepacia complex</taxon>
    </lineage>
</organism>
<dbReference type="EMBL" id="LPLU01000095">
    <property type="protein sequence ID" value="KWK72996.1"/>
    <property type="molecule type" value="Genomic_DNA"/>
</dbReference>
<name>A0A108CED5_9BURK</name>
<gene>
    <name evidence="1" type="ORF">WM16_18255</name>
</gene>
<dbReference type="Proteomes" id="UP000065504">
    <property type="component" value="Unassembled WGS sequence"/>
</dbReference>
<reference evidence="1 2" key="1">
    <citation type="submission" date="2015-11" db="EMBL/GenBank/DDBJ databases">
        <title>Expanding the genomic diversity of Burkholderia species for the development of highly accurate diagnostics.</title>
        <authorList>
            <person name="Sahl J."/>
            <person name="Keim P."/>
            <person name="Wagner D."/>
        </authorList>
    </citation>
    <scope>NUCLEOTIDE SEQUENCE [LARGE SCALE GENOMIC DNA]</scope>
    <source>
        <strain evidence="1 2">MSMB782WGS</strain>
    </source>
</reference>
<evidence type="ECO:0000313" key="1">
    <source>
        <dbReference type="EMBL" id="KWK72996.1"/>
    </source>
</evidence>
<accession>A0A108CED5</accession>